<dbReference type="AlphaFoldDB" id="A0A5B7J9I0"/>
<sequence>MVGGRRYCVITSKRLKALSLDPQGKAVRKVKEVPALLLRGAVEWITMDAKNAKAVILFLPERLENANYWR</sequence>
<gene>
    <name evidence="1" type="ORF">E2C01_085663</name>
</gene>
<comment type="caution">
    <text evidence="1">The sequence shown here is derived from an EMBL/GenBank/DDBJ whole genome shotgun (WGS) entry which is preliminary data.</text>
</comment>
<evidence type="ECO:0000313" key="1">
    <source>
        <dbReference type="EMBL" id="MPC90666.1"/>
    </source>
</evidence>
<protein>
    <submittedName>
        <fullName evidence="1">Uncharacterized protein</fullName>
    </submittedName>
</protein>
<reference evidence="1 2" key="1">
    <citation type="submission" date="2019-05" db="EMBL/GenBank/DDBJ databases">
        <title>Another draft genome of Portunus trituberculatus and its Hox gene families provides insights of decapod evolution.</title>
        <authorList>
            <person name="Jeong J.-H."/>
            <person name="Song I."/>
            <person name="Kim S."/>
            <person name="Choi T."/>
            <person name="Kim D."/>
            <person name="Ryu S."/>
            <person name="Kim W."/>
        </authorList>
    </citation>
    <scope>NUCLEOTIDE SEQUENCE [LARGE SCALE GENOMIC DNA]</scope>
    <source>
        <tissue evidence="1">Muscle</tissue>
    </source>
</reference>
<accession>A0A5B7J9I0</accession>
<organism evidence="1 2">
    <name type="scientific">Portunus trituberculatus</name>
    <name type="common">Swimming crab</name>
    <name type="synonym">Neptunus trituberculatus</name>
    <dbReference type="NCBI Taxonomy" id="210409"/>
    <lineage>
        <taxon>Eukaryota</taxon>
        <taxon>Metazoa</taxon>
        <taxon>Ecdysozoa</taxon>
        <taxon>Arthropoda</taxon>
        <taxon>Crustacea</taxon>
        <taxon>Multicrustacea</taxon>
        <taxon>Malacostraca</taxon>
        <taxon>Eumalacostraca</taxon>
        <taxon>Eucarida</taxon>
        <taxon>Decapoda</taxon>
        <taxon>Pleocyemata</taxon>
        <taxon>Brachyura</taxon>
        <taxon>Eubrachyura</taxon>
        <taxon>Portunoidea</taxon>
        <taxon>Portunidae</taxon>
        <taxon>Portuninae</taxon>
        <taxon>Portunus</taxon>
    </lineage>
</organism>
<name>A0A5B7J9I0_PORTR</name>
<proteinExistence type="predicted"/>
<dbReference type="Proteomes" id="UP000324222">
    <property type="component" value="Unassembled WGS sequence"/>
</dbReference>
<evidence type="ECO:0000313" key="2">
    <source>
        <dbReference type="Proteomes" id="UP000324222"/>
    </source>
</evidence>
<keyword evidence="2" id="KW-1185">Reference proteome</keyword>
<dbReference type="EMBL" id="VSRR010085189">
    <property type="protein sequence ID" value="MPC90666.1"/>
    <property type="molecule type" value="Genomic_DNA"/>
</dbReference>